<keyword evidence="1" id="KW-0472">Membrane</keyword>
<proteinExistence type="predicted"/>
<dbReference type="Pfam" id="PF00581">
    <property type="entry name" value="Rhodanese"/>
    <property type="match status" value="1"/>
</dbReference>
<keyword evidence="1" id="KW-0812">Transmembrane</keyword>
<dbReference type="InterPro" id="IPR001763">
    <property type="entry name" value="Rhodanese-like_dom"/>
</dbReference>
<accession>A0A653E9Q8</accession>
<dbReference type="PANTHER" id="PTHR45431:SF3">
    <property type="entry name" value="RHODANESE-LIKE DOMAIN-CONTAINING PROTEIN 15, CHLOROPLASTIC"/>
    <property type="match status" value="1"/>
</dbReference>
<dbReference type="InterPro" id="IPR052367">
    <property type="entry name" value="Thiosulfate_ST/Rhodanese-like"/>
</dbReference>
<dbReference type="InterPro" id="IPR021309">
    <property type="entry name" value="YgaP-like_TM"/>
</dbReference>
<dbReference type="PANTHER" id="PTHR45431">
    <property type="entry name" value="RHODANESE-LIKE DOMAIN-CONTAINING PROTEIN 15, CHLOROPLASTIC"/>
    <property type="match status" value="1"/>
</dbReference>
<feature type="domain" description="Rhodanese" evidence="2">
    <location>
        <begin position="19"/>
        <end position="113"/>
    </location>
</feature>
<dbReference type="CDD" id="cd00158">
    <property type="entry name" value="RHOD"/>
    <property type="match status" value="1"/>
</dbReference>
<feature type="transmembrane region" description="Helical" evidence="1">
    <location>
        <begin position="153"/>
        <end position="174"/>
    </location>
</feature>
<gene>
    <name evidence="3" type="ORF">PMYSY11_3488</name>
</gene>
<evidence type="ECO:0000256" key="1">
    <source>
        <dbReference type="SAM" id="Phobius"/>
    </source>
</evidence>
<dbReference type="RefSeq" id="WP_150548967.1">
    <property type="nucleotide sequence ID" value="NZ_LR215729.2"/>
</dbReference>
<dbReference type="Gene3D" id="3.40.250.10">
    <property type="entry name" value="Rhodanese-like domain"/>
    <property type="match status" value="1"/>
</dbReference>
<keyword evidence="1" id="KW-1133">Transmembrane helix</keyword>
<protein>
    <recommendedName>
        <fullName evidence="2">Rhodanese domain-containing protein</fullName>
    </recommendedName>
</protein>
<dbReference type="Pfam" id="PF11127">
    <property type="entry name" value="YgaP-like_TM"/>
    <property type="match status" value="1"/>
</dbReference>
<evidence type="ECO:0000259" key="2">
    <source>
        <dbReference type="PROSITE" id="PS50206"/>
    </source>
</evidence>
<dbReference type="AlphaFoldDB" id="A0A653E9Q8"/>
<dbReference type="SUPFAM" id="SSF52821">
    <property type="entry name" value="Rhodanese/Cell cycle control phosphatase"/>
    <property type="match status" value="1"/>
</dbReference>
<dbReference type="Gene3D" id="6.10.140.1340">
    <property type="match status" value="1"/>
</dbReference>
<feature type="transmembrane region" description="Helical" evidence="1">
    <location>
        <begin position="125"/>
        <end position="147"/>
    </location>
</feature>
<dbReference type="EMBL" id="LR215729">
    <property type="protein sequence ID" value="VEV98532.1"/>
    <property type="molecule type" value="Genomic_DNA"/>
</dbReference>
<organism evidence="3">
    <name type="scientific">Pseudomonas marincola</name>
    <dbReference type="NCBI Taxonomy" id="437900"/>
    <lineage>
        <taxon>Bacteria</taxon>
        <taxon>Pseudomonadati</taxon>
        <taxon>Pseudomonadota</taxon>
        <taxon>Gammaproteobacteria</taxon>
        <taxon>Pseudomonadales</taxon>
        <taxon>Pseudomonadaceae</taxon>
        <taxon>Pseudomonas</taxon>
    </lineage>
</organism>
<dbReference type="PROSITE" id="PS50206">
    <property type="entry name" value="RHODANESE_3"/>
    <property type="match status" value="1"/>
</dbReference>
<evidence type="ECO:0000313" key="3">
    <source>
        <dbReference type="EMBL" id="VEV98532.1"/>
    </source>
</evidence>
<reference evidence="3" key="1">
    <citation type="submission" date="2019-02" db="EMBL/GenBank/DDBJ databases">
        <authorList>
            <consortium name="Genoscope - CEA"/>
            <person name="William W."/>
        </authorList>
    </citation>
    <scope>NUCLEOTIDE SEQUENCE [LARGE SCALE GENOMIC DNA]</scope>
    <source>
        <strain evidence="3">YSy11</strain>
    </source>
</reference>
<sequence length="180" mass="18990">MTTDIQTIDAGAFADKQRQGQTRFLLDVRSPAEFRAEHVAGARNVPLDQLQPEQLAAQLKADGLQRGDELYLLCQSGMRARKAAEQLKQLLPGVRVIDGGTNACVACGVATNKAKSAAISIQRQVQITAGSLVLLGVILGATVSPAWFGLSAFVGAGLAFAGISNTCAMALLLARMPWNK</sequence>
<dbReference type="InterPro" id="IPR036873">
    <property type="entry name" value="Rhodanese-like_dom_sf"/>
</dbReference>
<dbReference type="SMART" id="SM00450">
    <property type="entry name" value="RHOD"/>
    <property type="match status" value="1"/>
</dbReference>
<name>A0A653E9Q8_9PSED</name>